<feature type="compositionally biased region" description="Basic and acidic residues" evidence="1">
    <location>
        <begin position="289"/>
        <end position="298"/>
    </location>
</feature>
<dbReference type="PANTHER" id="PTHR38426">
    <property type="entry name" value="MAINTENANCE OF TELOMERE CAPPING PROTEIN 4"/>
    <property type="match status" value="1"/>
</dbReference>
<gene>
    <name evidence="3" type="ORF">BDW59DRAFT_148417</name>
</gene>
<feature type="region of interest" description="Disordered" evidence="1">
    <location>
        <begin position="604"/>
        <end position="628"/>
    </location>
</feature>
<feature type="compositionally biased region" description="Polar residues" evidence="1">
    <location>
        <begin position="453"/>
        <end position="470"/>
    </location>
</feature>
<keyword evidence="2" id="KW-0472">Membrane</keyword>
<keyword evidence="4" id="KW-1185">Reference proteome</keyword>
<dbReference type="PANTHER" id="PTHR38426:SF1">
    <property type="entry name" value="MAINTENANCE OF TELOMERE CAPPING PROTEIN 4"/>
    <property type="match status" value="1"/>
</dbReference>
<feature type="compositionally biased region" description="Acidic residues" evidence="1">
    <location>
        <begin position="747"/>
        <end position="756"/>
    </location>
</feature>
<sequence length="1128" mass="124934">MSQEQATRESLGGSSRVEERGSRSQRRTHSSSGFIVDSFLPRSKSFRTSTQHSRRAEPDPQGKRETSETETAPKKRSRFPWSRHREFAKEPDTISQEVIDDKDATGSARSPADTTVPETHGESSSSHTGRRGGSREDQAAAAGLDRDSLQIVNLALNLSESRKRGNAGYNASNRISSGGTWASSADGRASAAGSIPSHDSYSGHDASQAIRDDRGKSLRSPVVSTLSNDVLNSLPKSATSDSVPQGFSAGTMARAANARRHFELRHEYLRLLPSLPPLRPNGIISTPDSSREPDDRYPQHRGYNPLQAIRNRKVRLRERCPIDTEAKGWNDIDKVHGWVNSVEAGYSHQARSPLECLKLPPFQQEHNDLLLNKGVDVVDTSAISPPSSLRRISRTGSLKSRRPRSDWVIDPDELLADASWVEEAQNKSRLVDKDGNSLYPNPASLVVNDAHQKQVQGNRSVSTGRPSSHTSHSDARRSPSIDMNGFGRGRLPRRLRAPQRIGRSSSTSGQDLGSKKWKHRTRPRSSSSSSTDGRPYHASFMSNTRSPRRSVSLRRKGTIWSEKRGSLSSVPSADDRYDPLSLAKMEGRGSNPAINAGFFPSIASNLSPPSSRSPSPAKRGFSRAVGPWGAQSRSSFYRKGVDDDSSIDFETVLKDSVPLTEPASQTDIEPTPLPIKAATFHHPESQTRTSFHERKDSAQHESKLRGIFKGPGKIAGKVGNEVSKMGDFILKKDGVAHSRKSSLAVSDESDFEDEETKSEKRAIPRALLRRLPTFHDDPSRSSPRNSEKSLAKNNTQTPPIIVEPRHTRDDSELGTASPCGSQGRLLDLQSDASNARSPYQGKSPGAFMTRGLRPLQFGPEIHTVRDEIRKGRITDASVPYSMVRPPMTCLAQAQPTPESSSHDLRPPLSSQTRSWSISNRSISISIESGVPGKQEIERTRALLLSSGIKAREIARRAETVRNPPAEFLQRSVAPDSSIPPVPRLYEHELASRRLVKRIEASHSSFQDSIERVPKAAFQPLKSQLSTLEDLVNKSLNFRVRAAAEEAENLSIQLNTTSTLAVKQLSETLDHGLRKRHRRLRWLRRTGFLMLEWALIGLLWWVWMIVVAFKLLRKLLYGMVSGVRWILWL</sequence>
<feature type="region of interest" description="Disordered" evidence="1">
    <location>
        <begin position="683"/>
        <end position="702"/>
    </location>
</feature>
<accession>A0ABR4I7A9</accession>
<feature type="compositionally biased region" description="Low complexity" evidence="1">
    <location>
        <begin position="604"/>
        <end position="616"/>
    </location>
</feature>
<evidence type="ECO:0000313" key="3">
    <source>
        <dbReference type="EMBL" id="KAL2823641.1"/>
    </source>
</evidence>
<name>A0ABR4I7A9_9EURO</name>
<feature type="transmembrane region" description="Helical" evidence="2">
    <location>
        <begin position="1087"/>
        <end position="1108"/>
    </location>
</feature>
<feature type="compositionally biased region" description="Basic and acidic residues" evidence="1">
    <location>
        <begin position="773"/>
        <end position="790"/>
    </location>
</feature>
<feature type="region of interest" description="Disordered" evidence="1">
    <location>
        <begin position="1"/>
        <end position="145"/>
    </location>
</feature>
<feature type="compositionally biased region" description="Low complexity" evidence="1">
    <location>
        <begin position="182"/>
        <end position="194"/>
    </location>
</feature>
<feature type="region of interest" description="Disordered" evidence="1">
    <location>
        <begin position="163"/>
        <end position="208"/>
    </location>
</feature>
<evidence type="ECO:0000313" key="4">
    <source>
        <dbReference type="Proteomes" id="UP001610335"/>
    </source>
</evidence>
<feature type="compositionally biased region" description="Basic residues" evidence="1">
    <location>
        <begin position="546"/>
        <end position="557"/>
    </location>
</feature>
<feature type="region of interest" description="Disordered" evidence="1">
    <location>
        <begin position="739"/>
        <end position="825"/>
    </location>
</feature>
<proteinExistence type="predicted"/>
<organism evidence="3 4">
    <name type="scientific">Aspergillus cavernicola</name>
    <dbReference type="NCBI Taxonomy" id="176166"/>
    <lineage>
        <taxon>Eukaryota</taxon>
        <taxon>Fungi</taxon>
        <taxon>Dikarya</taxon>
        <taxon>Ascomycota</taxon>
        <taxon>Pezizomycotina</taxon>
        <taxon>Eurotiomycetes</taxon>
        <taxon>Eurotiomycetidae</taxon>
        <taxon>Eurotiales</taxon>
        <taxon>Aspergillaceae</taxon>
        <taxon>Aspergillus</taxon>
        <taxon>Aspergillus subgen. Nidulantes</taxon>
    </lineage>
</organism>
<reference evidence="3 4" key="1">
    <citation type="submission" date="2024-07" db="EMBL/GenBank/DDBJ databases">
        <title>Section-level genome sequencing and comparative genomics of Aspergillus sections Usti and Cavernicolus.</title>
        <authorList>
            <consortium name="Lawrence Berkeley National Laboratory"/>
            <person name="Nybo J.L."/>
            <person name="Vesth T.C."/>
            <person name="Theobald S."/>
            <person name="Frisvad J.C."/>
            <person name="Larsen T.O."/>
            <person name="Kjaerboelling I."/>
            <person name="Rothschild-Mancinelli K."/>
            <person name="Lyhne E.K."/>
            <person name="Kogle M.E."/>
            <person name="Barry K."/>
            <person name="Clum A."/>
            <person name="Na H."/>
            <person name="Ledsgaard L."/>
            <person name="Lin J."/>
            <person name="Lipzen A."/>
            <person name="Kuo A."/>
            <person name="Riley R."/>
            <person name="Mondo S."/>
            <person name="LaButti K."/>
            <person name="Haridas S."/>
            <person name="Pangalinan J."/>
            <person name="Salamov A.A."/>
            <person name="Simmons B.A."/>
            <person name="Magnuson J.K."/>
            <person name="Chen J."/>
            <person name="Drula E."/>
            <person name="Henrissat B."/>
            <person name="Wiebenga A."/>
            <person name="Lubbers R.J."/>
            <person name="Gomes A.C."/>
            <person name="Makela M.R."/>
            <person name="Stajich J."/>
            <person name="Grigoriev I.V."/>
            <person name="Mortensen U.H."/>
            <person name="De vries R.P."/>
            <person name="Baker S.E."/>
            <person name="Andersen M.R."/>
        </authorList>
    </citation>
    <scope>NUCLEOTIDE SEQUENCE [LARGE SCALE GENOMIC DNA]</scope>
    <source>
        <strain evidence="3 4">CBS 600.67</strain>
    </source>
</reference>
<feature type="compositionally biased region" description="Basic and acidic residues" evidence="1">
    <location>
        <begin position="54"/>
        <end position="73"/>
    </location>
</feature>
<feature type="region of interest" description="Disordered" evidence="1">
    <location>
        <begin position="452"/>
        <end position="557"/>
    </location>
</feature>
<feature type="compositionally biased region" description="Polar residues" evidence="1">
    <location>
        <begin position="502"/>
        <end position="511"/>
    </location>
</feature>
<keyword evidence="2" id="KW-0812">Transmembrane</keyword>
<feature type="compositionally biased region" description="Low complexity" evidence="1">
    <location>
        <begin position="381"/>
        <end position="390"/>
    </location>
</feature>
<dbReference type="Proteomes" id="UP001610335">
    <property type="component" value="Unassembled WGS sequence"/>
</dbReference>
<feature type="region of interest" description="Disordered" evidence="1">
    <location>
        <begin position="892"/>
        <end position="912"/>
    </location>
</feature>
<evidence type="ECO:0000256" key="2">
    <source>
        <dbReference type="SAM" id="Phobius"/>
    </source>
</evidence>
<feature type="compositionally biased region" description="Polar residues" evidence="1">
    <location>
        <begin position="169"/>
        <end position="181"/>
    </location>
</feature>
<feature type="compositionally biased region" description="Basic and acidic residues" evidence="1">
    <location>
        <begin position="83"/>
        <end position="92"/>
    </location>
</feature>
<feature type="compositionally biased region" description="Basic and acidic residues" evidence="1">
    <location>
        <begin position="133"/>
        <end position="145"/>
    </location>
</feature>
<feature type="region of interest" description="Disordered" evidence="1">
    <location>
        <begin position="380"/>
        <end position="404"/>
    </location>
</feature>
<comment type="caution">
    <text evidence="3">The sequence shown here is derived from an EMBL/GenBank/DDBJ whole genome shotgun (WGS) entry which is preliminary data.</text>
</comment>
<protein>
    <submittedName>
        <fullName evidence="3">Uncharacterized protein</fullName>
    </submittedName>
</protein>
<evidence type="ECO:0000256" key="1">
    <source>
        <dbReference type="SAM" id="MobiDB-lite"/>
    </source>
</evidence>
<feature type="region of interest" description="Disordered" evidence="1">
    <location>
        <begin position="280"/>
        <end position="302"/>
    </location>
</feature>
<dbReference type="EMBL" id="JBFXLS010000050">
    <property type="protein sequence ID" value="KAL2823641.1"/>
    <property type="molecule type" value="Genomic_DNA"/>
</dbReference>
<dbReference type="InterPro" id="IPR038769">
    <property type="entry name" value="MTC4"/>
</dbReference>
<keyword evidence="2" id="KW-1133">Transmembrane helix</keyword>